<name>A0A7C9TNN2_9BURK</name>
<dbReference type="GO" id="GO:0016779">
    <property type="term" value="F:nucleotidyltransferase activity"/>
    <property type="evidence" value="ECO:0007669"/>
    <property type="project" value="UniProtKB-KW"/>
</dbReference>
<dbReference type="AlphaFoldDB" id="A0A7C9TNN2"/>
<dbReference type="NCBIfam" id="NF006077">
    <property type="entry name" value="PRK08223.1"/>
    <property type="match status" value="1"/>
</dbReference>
<keyword evidence="2" id="KW-0548">Nucleotidyltransferase</keyword>
<dbReference type="PANTHER" id="PTHR43267">
    <property type="entry name" value="TRNA THREONYLCARBAMOYLADENOSINE DEHYDRATASE"/>
    <property type="match status" value="1"/>
</dbReference>
<dbReference type="Proteomes" id="UP000484255">
    <property type="component" value="Unassembled WGS sequence"/>
</dbReference>
<evidence type="ECO:0000259" key="1">
    <source>
        <dbReference type="Pfam" id="PF00899"/>
    </source>
</evidence>
<gene>
    <name evidence="2" type="ORF">G3A44_19740</name>
</gene>
<dbReference type="GO" id="GO:0061504">
    <property type="term" value="P:cyclic threonylcarbamoyladenosine biosynthetic process"/>
    <property type="evidence" value="ECO:0007669"/>
    <property type="project" value="TreeGrafter"/>
</dbReference>
<dbReference type="CDD" id="cd01483">
    <property type="entry name" value="E1_enzyme_family"/>
    <property type="match status" value="1"/>
</dbReference>
<dbReference type="GO" id="GO:0061503">
    <property type="term" value="F:tRNA threonylcarbamoyladenosine dehydratase"/>
    <property type="evidence" value="ECO:0007669"/>
    <property type="project" value="TreeGrafter"/>
</dbReference>
<dbReference type="Gene3D" id="3.40.50.720">
    <property type="entry name" value="NAD(P)-binding Rossmann-like Domain"/>
    <property type="match status" value="1"/>
</dbReference>
<dbReference type="InterPro" id="IPR000594">
    <property type="entry name" value="ThiF_NAD_FAD-bd"/>
</dbReference>
<evidence type="ECO:0000313" key="2">
    <source>
        <dbReference type="EMBL" id="NDY93427.1"/>
    </source>
</evidence>
<sequence>MAEFRYDEAFSRNLGWVTASEQHRLRQARVALAGMGGVGGVHLQTLARLGVGHFHIADLDTFELANFNRQAGALVSTLGQSKVEVLRRQVLDINPEAEVTVFARGIHPDNLDDFLRRVDVYVDGLDFFAFGARRAVFSACQELEIPAVTAAPLGMGAALLDFLPGSMGFEDYFGLEGCDEAEQALRLLVGLAPGMLHRTYLADRSRVDLRGRRGPSTVMACQLCAGLAATEVLKIVLGRGPLRPAPHGLQVDAYRGRTVHTWRPGGHRHPLTRLALALARRQLRG</sequence>
<reference evidence="2 3" key="1">
    <citation type="submission" date="2020-02" db="EMBL/GenBank/DDBJ databases">
        <title>Ideonella bacterium strain TBM-1.</title>
        <authorList>
            <person name="Chen W.-M."/>
        </authorList>
    </citation>
    <scope>NUCLEOTIDE SEQUENCE [LARGE SCALE GENOMIC DNA]</scope>
    <source>
        <strain evidence="2 3">TBM-1</strain>
    </source>
</reference>
<organism evidence="2 3">
    <name type="scientific">Ideonella livida</name>
    <dbReference type="NCBI Taxonomy" id="2707176"/>
    <lineage>
        <taxon>Bacteria</taxon>
        <taxon>Pseudomonadati</taxon>
        <taxon>Pseudomonadota</taxon>
        <taxon>Betaproteobacteria</taxon>
        <taxon>Burkholderiales</taxon>
        <taxon>Sphaerotilaceae</taxon>
        <taxon>Ideonella</taxon>
    </lineage>
</organism>
<proteinExistence type="predicted"/>
<dbReference type="EMBL" id="JAAGOH010000035">
    <property type="protein sequence ID" value="NDY93427.1"/>
    <property type="molecule type" value="Genomic_DNA"/>
</dbReference>
<dbReference type="PANTHER" id="PTHR43267:SF1">
    <property type="entry name" value="TRNA THREONYLCARBAMOYLADENOSINE DEHYDRATASE"/>
    <property type="match status" value="1"/>
</dbReference>
<keyword evidence="2" id="KW-0808">Transferase</keyword>
<dbReference type="RefSeq" id="WP_163459461.1">
    <property type="nucleotide sequence ID" value="NZ_JAAGOH010000035.1"/>
</dbReference>
<evidence type="ECO:0000313" key="3">
    <source>
        <dbReference type="Proteomes" id="UP000484255"/>
    </source>
</evidence>
<keyword evidence="3" id="KW-1185">Reference proteome</keyword>
<dbReference type="Pfam" id="PF00899">
    <property type="entry name" value="ThiF"/>
    <property type="match status" value="1"/>
</dbReference>
<dbReference type="InterPro" id="IPR045886">
    <property type="entry name" value="ThiF/MoeB/HesA"/>
</dbReference>
<dbReference type="SUPFAM" id="SSF69572">
    <property type="entry name" value="Activating enzymes of the ubiquitin-like proteins"/>
    <property type="match status" value="1"/>
</dbReference>
<protein>
    <submittedName>
        <fullName evidence="2">ThiF family adenylyltransferase</fullName>
    </submittedName>
</protein>
<comment type="caution">
    <text evidence="2">The sequence shown here is derived from an EMBL/GenBank/DDBJ whole genome shotgun (WGS) entry which is preliminary data.</text>
</comment>
<dbReference type="InterPro" id="IPR035985">
    <property type="entry name" value="Ubiquitin-activating_enz"/>
</dbReference>
<accession>A0A7C9TNN2</accession>
<feature type="domain" description="THIF-type NAD/FAD binding fold" evidence="1">
    <location>
        <begin position="11"/>
        <end position="269"/>
    </location>
</feature>
<dbReference type="GO" id="GO:0008641">
    <property type="term" value="F:ubiquitin-like modifier activating enzyme activity"/>
    <property type="evidence" value="ECO:0007669"/>
    <property type="project" value="InterPro"/>
</dbReference>